<keyword evidence="1" id="KW-0732">Signal</keyword>
<name>A0AAD4XM68_9MAGN</name>
<dbReference type="Proteomes" id="UP001202328">
    <property type="component" value="Unassembled WGS sequence"/>
</dbReference>
<feature type="chain" id="PRO_5042059743" evidence="1">
    <location>
        <begin position="22"/>
        <end position="116"/>
    </location>
</feature>
<dbReference type="InterPro" id="IPR038975">
    <property type="entry name" value="THNL"/>
</dbReference>
<evidence type="ECO:0000256" key="1">
    <source>
        <dbReference type="SAM" id="SignalP"/>
    </source>
</evidence>
<organism evidence="2 3">
    <name type="scientific">Papaver atlanticum</name>
    <dbReference type="NCBI Taxonomy" id="357466"/>
    <lineage>
        <taxon>Eukaryota</taxon>
        <taxon>Viridiplantae</taxon>
        <taxon>Streptophyta</taxon>
        <taxon>Embryophyta</taxon>
        <taxon>Tracheophyta</taxon>
        <taxon>Spermatophyta</taxon>
        <taxon>Magnoliopsida</taxon>
        <taxon>Ranunculales</taxon>
        <taxon>Papaveraceae</taxon>
        <taxon>Papaveroideae</taxon>
        <taxon>Papaver</taxon>
    </lineage>
</organism>
<dbReference type="PANTHER" id="PTHR36312:SF1">
    <property type="entry name" value="OS01G0594500 PROTEIN"/>
    <property type="match status" value="1"/>
</dbReference>
<sequence length="116" mass="12436">MKLVAIMVVIMLLGQTSYSSAAASNGSKCYDACVRNCDADHPDFGIFWCLIKCIGADCVGGKVSIAENNDTYCQKGCAYANCADKLNLGQEEATKGCINSCSKICTDKFLLCTEKH</sequence>
<dbReference type="EMBL" id="JAJJMB010008429">
    <property type="protein sequence ID" value="KAI3923712.1"/>
    <property type="molecule type" value="Genomic_DNA"/>
</dbReference>
<evidence type="ECO:0000313" key="2">
    <source>
        <dbReference type="EMBL" id="KAI3923712.1"/>
    </source>
</evidence>
<gene>
    <name evidence="2" type="ORF">MKW98_011342</name>
</gene>
<reference evidence="2" key="1">
    <citation type="submission" date="2022-04" db="EMBL/GenBank/DDBJ databases">
        <title>A functionally conserved STORR gene fusion in Papaver species that diverged 16.8 million years ago.</title>
        <authorList>
            <person name="Catania T."/>
        </authorList>
    </citation>
    <scope>NUCLEOTIDE SEQUENCE</scope>
    <source>
        <strain evidence="2">S-188037</strain>
    </source>
</reference>
<protein>
    <submittedName>
        <fullName evidence="2">Uncharacterized protein</fullName>
    </submittedName>
</protein>
<accession>A0AAD4XM68</accession>
<dbReference type="PANTHER" id="PTHR36312">
    <property type="entry name" value="THIONIN-LIKE PROTEIN 1"/>
    <property type="match status" value="1"/>
</dbReference>
<dbReference type="AlphaFoldDB" id="A0AAD4XM68"/>
<feature type="signal peptide" evidence="1">
    <location>
        <begin position="1"/>
        <end position="21"/>
    </location>
</feature>
<proteinExistence type="predicted"/>
<comment type="caution">
    <text evidence="2">The sequence shown here is derived from an EMBL/GenBank/DDBJ whole genome shotgun (WGS) entry which is preliminary data.</text>
</comment>
<evidence type="ECO:0000313" key="3">
    <source>
        <dbReference type="Proteomes" id="UP001202328"/>
    </source>
</evidence>
<keyword evidence="3" id="KW-1185">Reference proteome</keyword>